<dbReference type="Gene3D" id="3.40.50.720">
    <property type="entry name" value="NAD(P)-binding Rossmann-like Domain"/>
    <property type="match status" value="1"/>
</dbReference>
<dbReference type="InterPro" id="IPR014308">
    <property type="entry name" value="Xanthine_DH_XdhC"/>
</dbReference>
<comment type="caution">
    <text evidence="3">The sequence shown here is derived from an EMBL/GenBank/DDBJ whole genome shotgun (WGS) entry which is preliminary data.</text>
</comment>
<dbReference type="Proteomes" id="UP001254608">
    <property type="component" value="Unassembled WGS sequence"/>
</dbReference>
<dbReference type="NCBIfam" id="TIGR02964">
    <property type="entry name" value="xanthine_xdhC"/>
    <property type="match status" value="1"/>
</dbReference>
<keyword evidence="4" id="KW-1185">Reference proteome</keyword>
<dbReference type="EMBL" id="JAVRIC010000017">
    <property type="protein sequence ID" value="MDT0498113.1"/>
    <property type="molecule type" value="Genomic_DNA"/>
</dbReference>
<dbReference type="PANTHER" id="PTHR30388">
    <property type="entry name" value="ALDEHYDE OXIDOREDUCTASE MOLYBDENUM COFACTOR ASSEMBLY PROTEIN"/>
    <property type="match status" value="1"/>
</dbReference>
<evidence type="ECO:0000313" key="4">
    <source>
        <dbReference type="Proteomes" id="UP001254608"/>
    </source>
</evidence>
<gene>
    <name evidence="3" type="primary">xdhC</name>
    <name evidence="3" type="ORF">RM530_12165</name>
</gene>
<sequence>MLSLHTAPQSAQSIATGDWLRPLHSWPRQTLASLRDHPAVVRVLIAGVRGSAPREAGACMLLAGDTLYGTVGGGHLEWQALRAARELLGGDANARVQKLILGIELGQCCGGVVEVWLERWAGADRPLLERLVTELETGKPLWLRSTLRGDRIEARSIVSADAQTPVTLQRDPTKDSAELLERLDDARQPLWLYGAGHVGQALVRVLAELPLQVSWIDARPGVFPADLPESVTPRATAPLALQHEAPPGAAHIVMTHDHALDYALVLALLQRDDARYLGLIGSASKAARFRSRLRRDGIDEARLARLICPIGVPGIDSKWPGAIAVGVAAQLMQTLSTPADPSASPAPQPVESPCNAGQCHICQAKQS</sequence>
<dbReference type="Pfam" id="PF02625">
    <property type="entry name" value="XdhC_CoxI"/>
    <property type="match status" value="1"/>
</dbReference>
<evidence type="ECO:0000313" key="3">
    <source>
        <dbReference type="EMBL" id="MDT0498113.1"/>
    </source>
</evidence>
<protein>
    <submittedName>
        <fullName evidence="3">Xanthine dehydrogenase accessory protein XdhC</fullName>
    </submittedName>
</protein>
<feature type="domain" description="XdhC- CoxI" evidence="1">
    <location>
        <begin position="35"/>
        <end position="91"/>
    </location>
</feature>
<organism evidence="3 4">
    <name type="scientific">Banduia mediterranea</name>
    <dbReference type="NCBI Taxonomy" id="3075609"/>
    <lineage>
        <taxon>Bacteria</taxon>
        <taxon>Pseudomonadati</taxon>
        <taxon>Pseudomonadota</taxon>
        <taxon>Gammaproteobacteria</taxon>
        <taxon>Nevskiales</taxon>
        <taxon>Algiphilaceae</taxon>
        <taxon>Banduia</taxon>
    </lineage>
</organism>
<proteinExistence type="predicted"/>
<accession>A0ABU2WJQ6</accession>
<reference evidence="3 4" key="1">
    <citation type="submission" date="2023-09" db="EMBL/GenBank/DDBJ databases">
        <authorList>
            <person name="Rey-Velasco X."/>
        </authorList>
    </citation>
    <scope>NUCLEOTIDE SEQUENCE [LARGE SCALE GENOMIC DNA]</scope>
    <source>
        <strain evidence="3 4">W345</strain>
    </source>
</reference>
<dbReference type="PANTHER" id="PTHR30388:SF6">
    <property type="entry name" value="XANTHINE DEHYDROGENASE SUBUNIT A-RELATED"/>
    <property type="match status" value="1"/>
</dbReference>
<dbReference type="Pfam" id="PF13478">
    <property type="entry name" value="XdhC_C"/>
    <property type="match status" value="1"/>
</dbReference>
<name>A0ABU2WJQ6_9GAMM</name>
<dbReference type="InterPro" id="IPR003777">
    <property type="entry name" value="XdhC_CoxI"/>
</dbReference>
<dbReference type="RefSeq" id="WP_311365505.1">
    <property type="nucleotide sequence ID" value="NZ_JAVRIC010000017.1"/>
</dbReference>
<dbReference type="InterPro" id="IPR052698">
    <property type="entry name" value="MoCofactor_Util/Proc"/>
</dbReference>
<evidence type="ECO:0000259" key="1">
    <source>
        <dbReference type="Pfam" id="PF02625"/>
    </source>
</evidence>
<feature type="domain" description="XdhC Rossmann" evidence="2">
    <location>
        <begin position="190"/>
        <end position="331"/>
    </location>
</feature>
<dbReference type="InterPro" id="IPR027051">
    <property type="entry name" value="XdhC_Rossmann_dom"/>
</dbReference>
<evidence type="ECO:0000259" key="2">
    <source>
        <dbReference type="Pfam" id="PF13478"/>
    </source>
</evidence>